<keyword evidence="4 7" id="KW-1133">Transmembrane helix</keyword>
<name>A0ABD1F040_HYPHA</name>
<dbReference type="InterPro" id="IPR017452">
    <property type="entry name" value="GPCR_Rhodpsn_7TM"/>
</dbReference>
<dbReference type="PRINTS" id="PR00237">
    <property type="entry name" value="GPCRRHODOPSN"/>
</dbReference>
<dbReference type="Pfam" id="PF00001">
    <property type="entry name" value="7tm_1"/>
    <property type="match status" value="1"/>
</dbReference>
<dbReference type="CDD" id="cd14978">
    <property type="entry name" value="7tmA_FMRFamide_R-like"/>
    <property type="match status" value="1"/>
</dbReference>
<evidence type="ECO:0000256" key="7">
    <source>
        <dbReference type="SAM" id="Phobius"/>
    </source>
</evidence>
<feature type="transmembrane region" description="Helical" evidence="7">
    <location>
        <begin position="195"/>
        <end position="218"/>
    </location>
</feature>
<feature type="transmembrane region" description="Helical" evidence="7">
    <location>
        <begin position="337"/>
        <end position="356"/>
    </location>
</feature>
<protein>
    <recommendedName>
        <fullName evidence="8">G-protein coupled receptors family 1 profile domain-containing protein</fullName>
    </recommendedName>
</protein>
<feature type="transmembrane region" description="Helical" evidence="7">
    <location>
        <begin position="64"/>
        <end position="84"/>
    </location>
</feature>
<evidence type="ECO:0000256" key="1">
    <source>
        <dbReference type="ARBA" id="ARBA00004370"/>
    </source>
</evidence>
<organism evidence="9 10">
    <name type="scientific">Hypothenemus hampei</name>
    <name type="common">Coffee berry borer</name>
    <dbReference type="NCBI Taxonomy" id="57062"/>
    <lineage>
        <taxon>Eukaryota</taxon>
        <taxon>Metazoa</taxon>
        <taxon>Ecdysozoa</taxon>
        <taxon>Arthropoda</taxon>
        <taxon>Hexapoda</taxon>
        <taxon>Insecta</taxon>
        <taxon>Pterygota</taxon>
        <taxon>Neoptera</taxon>
        <taxon>Endopterygota</taxon>
        <taxon>Coleoptera</taxon>
        <taxon>Polyphaga</taxon>
        <taxon>Cucujiformia</taxon>
        <taxon>Curculionidae</taxon>
        <taxon>Scolytinae</taxon>
        <taxon>Hypothenemus</taxon>
    </lineage>
</organism>
<keyword evidence="5 7" id="KW-0472">Membrane</keyword>
<feature type="domain" description="G-protein coupled receptors family 1 profile" evidence="8">
    <location>
        <begin position="44"/>
        <end position="353"/>
    </location>
</feature>
<feature type="compositionally biased region" description="Low complexity" evidence="6">
    <location>
        <begin position="245"/>
        <end position="254"/>
    </location>
</feature>
<feature type="transmembrane region" description="Helical" evidence="7">
    <location>
        <begin position="104"/>
        <end position="123"/>
    </location>
</feature>
<accession>A0ABD1F040</accession>
<feature type="region of interest" description="Disordered" evidence="6">
    <location>
        <begin position="243"/>
        <end position="265"/>
    </location>
</feature>
<sequence>MNLTKNESIDFIKMNGERCPDIFNYYYDLNIFYTPMIILGGFVGNFLSFLVLSTTHLKMRSSSYYLAALALSDSGYLVTVVVIYCSVSEFFELYNIEGFCQFVTYLSSVCSFLSVWLTVAFTTERFIAVRYPLQRQYMCTISRAKTIVFSLTFIAAITQIHVLWTSGLVLHEEIHYCSIKQDYRVLGNITNLLDTMFTCAIPTILILFMNVVIAHSVFKSRNILMQGTQEDERLSSDRVRFHHVSSQSSDSTRNSDPEYSTSSRRLKNDHYSLRRNRSTRPTSLQIQHNINKMLLVISSVFITLNFPSYVIRAMYYYNLVVGIKPPHTTSMNCAHQFAMLLFYTNFSINFLLYAVCGKSFRACLKKMLRDFCRKLM</sequence>
<dbReference type="SUPFAM" id="SSF81321">
    <property type="entry name" value="Family A G protein-coupled receptor-like"/>
    <property type="match status" value="1"/>
</dbReference>
<dbReference type="PANTHER" id="PTHR46641:SF25">
    <property type="entry name" value="CNMAMIDE RECEPTOR-RELATED"/>
    <property type="match status" value="1"/>
</dbReference>
<keyword evidence="10" id="KW-1185">Reference proteome</keyword>
<evidence type="ECO:0000256" key="4">
    <source>
        <dbReference type="ARBA" id="ARBA00022989"/>
    </source>
</evidence>
<keyword evidence="3 7" id="KW-0812">Transmembrane</keyword>
<evidence type="ECO:0000256" key="5">
    <source>
        <dbReference type="ARBA" id="ARBA00023136"/>
    </source>
</evidence>
<proteinExistence type="inferred from homology"/>
<evidence type="ECO:0000256" key="2">
    <source>
        <dbReference type="ARBA" id="ARBA00010663"/>
    </source>
</evidence>
<feature type="transmembrane region" description="Helical" evidence="7">
    <location>
        <begin position="293"/>
        <end position="317"/>
    </location>
</feature>
<evidence type="ECO:0000313" key="10">
    <source>
        <dbReference type="Proteomes" id="UP001566132"/>
    </source>
</evidence>
<dbReference type="Proteomes" id="UP001566132">
    <property type="component" value="Unassembled WGS sequence"/>
</dbReference>
<feature type="transmembrane region" description="Helical" evidence="7">
    <location>
        <begin position="144"/>
        <end position="164"/>
    </location>
</feature>
<dbReference type="EMBL" id="JBDJPC010000004">
    <property type="protein sequence ID" value="KAL1506670.1"/>
    <property type="molecule type" value="Genomic_DNA"/>
</dbReference>
<feature type="transmembrane region" description="Helical" evidence="7">
    <location>
        <begin position="31"/>
        <end position="52"/>
    </location>
</feature>
<evidence type="ECO:0000313" key="9">
    <source>
        <dbReference type="EMBL" id="KAL1506670.1"/>
    </source>
</evidence>
<dbReference type="AlphaFoldDB" id="A0ABD1F040"/>
<evidence type="ECO:0000259" key="8">
    <source>
        <dbReference type="PROSITE" id="PS50262"/>
    </source>
</evidence>
<reference evidence="9 10" key="1">
    <citation type="submission" date="2024-05" db="EMBL/GenBank/DDBJ databases">
        <title>Genetic variation in Jamaican populations of the coffee berry borer (Hypothenemus hampei).</title>
        <authorList>
            <person name="Errbii M."/>
            <person name="Myrie A."/>
        </authorList>
    </citation>
    <scope>NUCLEOTIDE SEQUENCE [LARGE SCALE GENOMIC DNA]</scope>
    <source>
        <strain evidence="9">JA-Hopewell-2020-01-JO</strain>
        <tissue evidence="9">Whole body</tissue>
    </source>
</reference>
<evidence type="ECO:0000256" key="3">
    <source>
        <dbReference type="ARBA" id="ARBA00022692"/>
    </source>
</evidence>
<dbReference type="InterPro" id="IPR052954">
    <property type="entry name" value="GPCR-Ligand_Int"/>
</dbReference>
<dbReference type="InterPro" id="IPR000276">
    <property type="entry name" value="GPCR_Rhodpsn"/>
</dbReference>
<comment type="similarity">
    <text evidence="2">Belongs to the G-protein coupled receptor 1 family.</text>
</comment>
<comment type="subcellular location">
    <subcellularLocation>
        <location evidence="1">Membrane</location>
    </subcellularLocation>
</comment>
<comment type="caution">
    <text evidence="9">The sequence shown here is derived from an EMBL/GenBank/DDBJ whole genome shotgun (WGS) entry which is preliminary data.</text>
</comment>
<evidence type="ECO:0000256" key="6">
    <source>
        <dbReference type="SAM" id="MobiDB-lite"/>
    </source>
</evidence>
<dbReference type="GO" id="GO:0016020">
    <property type="term" value="C:membrane"/>
    <property type="evidence" value="ECO:0007669"/>
    <property type="project" value="UniProtKB-SubCell"/>
</dbReference>
<gene>
    <name evidence="9" type="ORF">ABEB36_005993</name>
</gene>
<dbReference type="PROSITE" id="PS50262">
    <property type="entry name" value="G_PROTEIN_RECEP_F1_2"/>
    <property type="match status" value="1"/>
</dbReference>
<dbReference type="PANTHER" id="PTHR46641">
    <property type="entry name" value="FMRFAMIDE RECEPTOR-RELATED"/>
    <property type="match status" value="1"/>
</dbReference>
<dbReference type="Gene3D" id="1.20.1070.10">
    <property type="entry name" value="Rhodopsin 7-helix transmembrane proteins"/>
    <property type="match status" value="1"/>
</dbReference>